<reference evidence="11" key="1">
    <citation type="submission" date="2016-11" db="EMBL/GenBank/DDBJ databases">
        <title>Complete Genome Sequence of alachlor-degrading Sphingomonas sp. strain JJ-A5.</title>
        <authorList>
            <person name="Lee H."/>
            <person name="Ka J.-O."/>
        </authorList>
    </citation>
    <scope>NUCLEOTIDE SEQUENCE [LARGE SCALE GENOMIC DNA]</scope>
    <source>
        <strain evidence="11">JJ-A5</strain>
    </source>
</reference>
<comment type="catalytic activity">
    <reaction evidence="8">
        <text>DNA(n) + a 2'-deoxyribonucleoside 5'-triphosphate = DNA(n+1) + diphosphate</text>
        <dbReference type="Rhea" id="RHEA:22508"/>
        <dbReference type="Rhea" id="RHEA-COMP:17339"/>
        <dbReference type="Rhea" id="RHEA-COMP:17340"/>
        <dbReference type="ChEBI" id="CHEBI:33019"/>
        <dbReference type="ChEBI" id="CHEBI:61560"/>
        <dbReference type="ChEBI" id="CHEBI:173112"/>
        <dbReference type="EC" id="2.7.7.7"/>
    </reaction>
</comment>
<proteinExistence type="inferred from homology"/>
<comment type="similarity">
    <text evidence="1">Belongs to the DNA polymerase type-A family.</text>
</comment>
<dbReference type="EMBL" id="CP018221">
    <property type="protein sequence ID" value="API58554.1"/>
    <property type="molecule type" value="Genomic_DNA"/>
</dbReference>
<evidence type="ECO:0000256" key="4">
    <source>
        <dbReference type="ARBA" id="ARBA00020311"/>
    </source>
</evidence>
<dbReference type="InterPro" id="IPR036397">
    <property type="entry name" value="RNaseH_sf"/>
</dbReference>
<dbReference type="PRINTS" id="PR00868">
    <property type="entry name" value="DNAPOLI"/>
</dbReference>
<evidence type="ECO:0000256" key="7">
    <source>
        <dbReference type="ARBA" id="ARBA00022932"/>
    </source>
</evidence>
<dbReference type="SUPFAM" id="SSF53098">
    <property type="entry name" value="Ribonuclease H-like"/>
    <property type="match status" value="1"/>
</dbReference>
<evidence type="ECO:0000256" key="6">
    <source>
        <dbReference type="ARBA" id="ARBA00022695"/>
    </source>
</evidence>
<dbReference type="InterPro" id="IPR002298">
    <property type="entry name" value="DNA_polymerase_A"/>
</dbReference>
<dbReference type="GO" id="GO:0003887">
    <property type="term" value="F:DNA-directed DNA polymerase activity"/>
    <property type="evidence" value="ECO:0007669"/>
    <property type="project" value="UniProtKB-KW"/>
</dbReference>
<keyword evidence="7" id="KW-0239">DNA-directed DNA polymerase</keyword>
<dbReference type="InterPro" id="IPR043502">
    <property type="entry name" value="DNA/RNA_pol_sf"/>
</dbReference>
<dbReference type="PANTHER" id="PTHR10133:SF62">
    <property type="entry name" value="DNA POLYMERASE THETA"/>
    <property type="match status" value="1"/>
</dbReference>
<organism evidence="10 11">
    <name type="scientific">Tardibacter chloracetimidivorans</name>
    <dbReference type="NCBI Taxonomy" id="1921510"/>
    <lineage>
        <taxon>Bacteria</taxon>
        <taxon>Pseudomonadati</taxon>
        <taxon>Pseudomonadota</taxon>
        <taxon>Alphaproteobacteria</taxon>
        <taxon>Sphingomonadales</taxon>
        <taxon>Sphingomonadaceae</taxon>
        <taxon>Tardibacter</taxon>
    </lineage>
</organism>
<dbReference type="RefSeq" id="WP_072596121.1">
    <property type="nucleotide sequence ID" value="NZ_CP018221.1"/>
</dbReference>
<evidence type="ECO:0000259" key="9">
    <source>
        <dbReference type="SMART" id="SM00482"/>
    </source>
</evidence>
<dbReference type="PANTHER" id="PTHR10133">
    <property type="entry name" value="DNA POLYMERASE I"/>
    <property type="match status" value="1"/>
</dbReference>
<dbReference type="EC" id="2.7.7.7" evidence="3"/>
<dbReference type="OrthoDB" id="5465413at2"/>
<keyword evidence="5" id="KW-0808">Transferase</keyword>
<keyword evidence="6" id="KW-0548">Nucleotidyltransferase</keyword>
<feature type="domain" description="DNA-directed DNA polymerase family A palm" evidence="9">
    <location>
        <begin position="398"/>
        <end position="607"/>
    </location>
</feature>
<dbReference type="STRING" id="1921510.BSL82_03865"/>
<dbReference type="Gene3D" id="3.30.70.370">
    <property type="match status" value="2"/>
</dbReference>
<evidence type="ECO:0000313" key="10">
    <source>
        <dbReference type="EMBL" id="API58554.1"/>
    </source>
</evidence>
<comment type="subunit">
    <text evidence="2">Single-chain monomer with multiple functions.</text>
</comment>
<dbReference type="Pfam" id="PF00476">
    <property type="entry name" value="DNA_pol_A"/>
    <property type="match status" value="1"/>
</dbReference>
<dbReference type="SUPFAM" id="SSF56672">
    <property type="entry name" value="DNA/RNA polymerases"/>
    <property type="match status" value="1"/>
</dbReference>
<sequence>MTGGRYVFDIETNGLLDAVSVIHSAVAINIDTEEVLDFKPAEIGKFLKLYQDAELLIGHNIIGYDCAVIEKLHGIPVPPAEKLIDTVNLAKLVFSDIKATDFPLAKAWKAYKAKLEQWELQNPDRPYPYKKPKEFPGQFVGLHSLEAWGYRLGTERKGDYAKEMKAEGLDPWAEWNPRMHEYMIQDGRLNLALYRYLVDQGFSEQAMKLEMRVQRLCSQIERNGWPFDRKAAEELYANLCAERESLSQSLRSLFPPWTVQLDDFIPKRDNKTKGYKRGVPVERFETFEFNPSSRDHIADRLKAKYGWEPSEFTDSGKPKVDDEVLSKLKFPEAKQLARFFLIQKRIGQLGEGNKAWLRLVTKEGKIHGRYNTNGAVTGRATHYDPNKAQVPSVGVEFGWECRALFTVLPGWKQLGADQSGLELRCLGSFMAAFDGGAYIKVVLEGDIHWENAKALFGLPDDTVRDEAAHPEHKKYRNVAKTFIYAFLYGAGDAKLGSIIGKGAKAGAQLRARFLKKFPALAKLIAAVKSAAKKGWLKGLDGRKIPVRSEHAALNSLLQSAGAVICKQWIADAEDALIAAGLKHGWNGDFVFLGWIHDELQVAVREGLEDKVSAILIETARRAGNPFPSWRCPTDGEVKVGLNWATCH</sequence>
<dbReference type="GO" id="GO:0006261">
    <property type="term" value="P:DNA-templated DNA replication"/>
    <property type="evidence" value="ECO:0007669"/>
    <property type="project" value="InterPro"/>
</dbReference>
<protein>
    <recommendedName>
        <fullName evidence="4">DNA polymerase I</fullName>
        <ecNumber evidence="3">2.7.7.7</ecNumber>
    </recommendedName>
</protein>
<evidence type="ECO:0000256" key="8">
    <source>
        <dbReference type="ARBA" id="ARBA00049244"/>
    </source>
</evidence>
<dbReference type="GO" id="GO:0003677">
    <property type="term" value="F:DNA binding"/>
    <property type="evidence" value="ECO:0007669"/>
    <property type="project" value="InterPro"/>
</dbReference>
<dbReference type="Gene3D" id="3.30.420.10">
    <property type="entry name" value="Ribonuclease H-like superfamily/Ribonuclease H"/>
    <property type="match status" value="1"/>
</dbReference>
<dbReference type="GO" id="GO:0006302">
    <property type="term" value="P:double-strand break repair"/>
    <property type="evidence" value="ECO:0007669"/>
    <property type="project" value="TreeGrafter"/>
</dbReference>
<evidence type="ECO:0000256" key="2">
    <source>
        <dbReference type="ARBA" id="ARBA00011541"/>
    </source>
</evidence>
<gene>
    <name evidence="10" type="ORF">BSL82_03865</name>
</gene>
<dbReference type="AlphaFoldDB" id="A0A1L3ZSF3"/>
<name>A0A1L3ZSF3_9SPHN</name>
<dbReference type="PROSITE" id="PS00447">
    <property type="entry name" value="DNA_POLYMERASE_A"/>
    <property type="match status" value="1"/>
</dbReference>
<evidence type="ECO:0000313" key="11">
    <source>
        <dbReference type="Proteomes" id="UP000182063"/>
    </source>
</evidence>
<dbReference type="SMART" id="SM00482">
    <property type="entry name" value="POLAc"/>
    <property type="match status" value="1"/>
</dbReference>
<keyword evidence="11" id="KW-1185">Reference proteome</keyword>
<dbReference type="Gene3D" id="1.20.1060.10">
    <property type="entry name" value="Taq DNA Polymerase, Chain T, domain 4"/>
    <property type="match status" value="1"/>
</dbReference>
<accession>A0A1L3ZSF3</accession>
<dbReference type="InterPro" id="IPR019760">
    <property type="entry name" value="DNA-dir_DNA_pol_A_CS"/>
</dbReference>
<evidence type="ECO:0000256" key="1">
    <source>
        <dbReference type="ARBA" id="ARBA00007705"/>
    </source>
</evidence>
<evidence type="ECO:0000256" key="3">
    <source>
        <dbReference type="ARBA" id="ARBA00012417"/>
    </source>
</evidence>
<evidence type="ECO:0000256" key="5">
    <source>
        <dbReference type="ARBA" id="ARBA00022679"/>
    </source>
</evidence>
<dbReference type="Proteomes" id="UP000182063">
    <property type="component" value="Chromosome"/>
</dbReference>
<dbReference type="KEGG" id="sphj:BSL82_03865"/>
<dbReference type="InterPro" id="IPR012337">
    <property type="entry name" value="RNaseH-like_sf"/>
</dbReference>
<dbReference type="InterPro" id="IPR001098">
    <property type="entry name" value="DNA-dir_DNA_pol_A_palm_dom"/>
</dbReference>